<feature type="chain" id="PRO_5018992627" evidence="5">
    <location>
        <begin position="21"/>
        <end position="390"/>
    </location>
</feature>
<dbReference type="Gene3D" id="3.40.30.10">
    <property type="entry name" value="Glutaredoxin"/>
    <property type="match status" value="1"/>
</dbReference>
<feature type="domain" description="Thioredoxin" evidence="6">
    <location>
        <begin position="242"/>
        <end position="389"/>
    </location>
</feature>
<dbReference type="GO" id="GO:0016853">
    <property type="term" value="F:isomerase activity"/>
    <property type="evidence" value="ECO:0007669"/>
    <property type="project" value="UniProtKB-KW"/>
</dbReference>
<sequence length="390" mass="43921">MNKLWIYFLFLTLSPSLLSAQGDNVTIKGKITSSAADPATKLSVSFIDYQGKRQGFSAPINDGSFEIEIPKQARVVDATLRTIGKDPNASALQQVMRHPLNVFIFKDDILIDGNAEELDLAQVKGGEENNEYNNLRQSTAGFVKQKNRLYSPILEGKISTESPEGKTILEQLSQLGKKENDLQKKFIENYTESYVSLFLLYRMKSSYTSEDYKLAFNRLASNYKSTDMGKAIASTIAKETVTAKGKAAPLFTRTTAHGTPFNLEKMQGRVILLDFWGSWCGPCRASMPHLQQLYSRYKNKGFEIIGIAQERGKTIDESKNSWYKAIEELRLPWTNVLNNENKEQMDIVKEYQISGFPTKILVDENGKIILRVVASATDDIDIALKKIYGY</sequence>
<name>A0A420AGS7_SPHD1</name>
<dbReference type="InterPro" id="IPR013740">
    <property type="entry name" value="Redoxin"/>
</dbReference>
<organism evidence="7 8">
    <name type="scientific">Sphingobacterium detergens</name>
    <dbReference type="NCBI Taxonomy" id="1145106"/>
    <lineage>
        <taxon>Bacteria</taxon>
        <taxon>Pseudomonadati</taxon>
        <taxon>Bacteroidota</taxon>
        <taxon>Sphingobacteriia</taxon>
        <taxon>Sphingobacteriales</taxon>
        <taxon>Sphingobacteriaceae</taxon>
        <taxon>Sphingobacterium</taxon>
    </lineage>
</organism>
<evidence type="ECO:0000256" key="5">
    <source>
        <dbReference type="SAM" id="SignalP"/>
    </source>
</evidence>
<dbReference type="InterPro" id="IPR050553">
    <property type="entry name" value="Thioredoxin_ResA/DsbE_sf"/>
</dbReference>
<evidence type="ECO:0000256" key="4">
    <source>
        <dbReference type="ARBA" id="ARBA00023284"/>
    </source>
</evidence>
<dbReference type="RefSeq" id="WP_120261890.1">
    <property type="nucleotide sequence ID" value="NZ_RAPY01000007.1"/>
</dbReference>
<dbReference type="GO" id="GO:0030313">
    <property type="term" value="C:cell envelope"/>
    <property type="evidence" value="ECO:0007669"/>
    <property type="project" value="UniProtKB-SubCell"/>
</dbReference>
<keyword evidence="8" id="KW-1185">Reference proteome</keyword>
<evidence type="ECO:0000259" key="6">
    <source>
        <dbReference type="PROSITE" id="PS51352"/>
    </source>
</evidence>
<dbReference type="Pfam" id="PF08534">
    <property type="entry name" value="Redoxin"/>
    <property type="match status" value="1"/>
</dbReference>
<dbReference type="Proteomes" id="UP000286246">
    <property type="component" value="Unassembled WGS sequence"/>
</dbReference>
<proteinExistence type="predicted"/>
<evidence type="ECO:0000256" key="1">
    <source>
        <dbReference type="ARBA" id="ARBA00004196"/>
    </source>
</evidence>
<keyword evidence="7" id="KW-0413">Isomerase</keyword>
<reference evidence="7 8" key="1">
    <citation type="submission" date="2018-09" db="EMBL/GenBank/DDBJ databases">
        <title>Genomic Encyclopedia of Type Strains, Phase III (KMG-III): the genomes of soil and plant-associated and newly described type strains.</title>
        <authorList>
            <person name="Whitman W."/>
        </authorList>
    </citation>
    <scope>NUCLEOTIDE SEQUENCE [LARGE SCALE GENOMIC DNA]</scope>
    <source>
        <strain evidence="7 8">CECT 7938</strain>
    </source>
</reference>
<dbReference type="PANTHER" id="PTHR42852">
    <property type="entry name" value="THIOL:DISULFIDE INTERCHANGE PROTEIN DSBE"/>
    <property type="match status" value="1"/>
</dbReference>
<dbReference type="SUPFAM" id="SSF52833">
    <property type="entry name" value="Thioredoxin-like"/>
    <property type="match status" value="1"/>
</dbReference>
<keyword evidence="5" id="KW-0732">Signal</keyword>
<dbReference type="GO" id="GO:0017004">
    <property type="term" value="P:cytochrome complex assembly"/>
    <property type="evidence" value="ECO:0007669"/>
    <property type="project" value="UniProtKB-KW"/>
</dbReference>
<dbReference type="GO" id="GO:0016491">
    <property type="term" value="F:oxidoreductase activity"/>
    <property type="evidence" value="ECO:0007669"/>
    <property type="project" value="InterPro"/>
</dbReference>
<dbReference type="OrthoDB" id="750178at2"/>
<feature type="signal peptide" evidence="5">
    <location>
        <begin position="1"/>
        <end position="20"/>
    </location>
</feature>
<comment type="caution">
    <text evidence="7">The sequence shown here is derived from an EMBL/GenBank/DDBJ whole genome shotgun (WGS) entry which is preliminary data.</text>
</comment>
<dbReference type="CDD" id="cd02966">
    <property type="entry name" value="TlpA_like_family"/>
    <property type="match status" value="1"/>
</dbReference>
<dbReference type="EMBL" id="RAPY01000007">
    <property type="protein sequence ID" value="RKE43536.1"/>
    <property type="molecule type" value="Genomic_DNA"/>
</dbReference>
<accession>A0A420AGS7</accession>
<keyword evidence="2" id="KW-0201">Cytochrome c-type biogenesis</keyword>
<evidence type="ECO:0000313" key="8">
    <source>
        <dbReference type="Proteomes" id="UP000286246"/>
    </source>
</evidence>
<evidence type="ECO:0000256" key="3">
    <source>
        <dbReference type="ARBA" id="ARBA00023157"/>
    </source>
</evidence>
<evidence type="ECO:0000256" key="2">
    <source>
        <dbReference type="ARBA" id="ARBA00022748"/>
    </source>
</evidence>
<dbReference type="InterPro" id="IPR013766">
    <property type="entry name" value="Thioredoxin_domain"/>
</dbReference>
<dbReference type="InterPro" id="IPR036249">
    <property type="entry name" value="Thioredoxin-like_sf"/>
</dbReference>
<dbReference type="PROSITE" id="PS51352">
    <property type="entry name" value="THIOREDOXIN_2"/>
    <property type="match status" value="1"/>
</dbReference>
<protein>
    <submittedName>
        <fullName evidence="7">Thiol-disulfide isomerase/thioredoxin</fullName>
    </submittedName>
</protein>
<dbReference type="PROSITE" id="PS00194">
    <property type="entry name" value="THIOREDOXIN_1"/>
    <property type="match status" value="1"/>
</dbReference>
<keyword evidence="3" id="KW-1015">Disulfide bond</keyword>
<dbReference type="PANTHER" id="PTHR42852:SF6">
    <property type="entry name" value="THIOL:DISULFIDE INTERCHANGE PROTEIN DSBE"/>
    <property type="match status" value="1"/>
</dbReference>
<keyword evidence="4" id="KW-0676">Redox-active center</keyword>
<comment type="subcellular location">
    <subcellularLocation>
        <location evidence="1">Cell envelope</location>
    </subcellularLocation>
</comment>
<dbReference type="InterPro" id="IPR017937">
    <property type="entry name" value="Thioredoxin_CS"/>
</dbReference>
<gene>
    <name evidence="7" type="ORF">DFQ12_5322</name>
</gene>
<evidence type="ECO:0000313" key="7">
    <source>
        <dbReference type="EMBL" id="RKE43536.1"/>
    </source>
</evidence>
<dbReference type="AlphaFoldDB" id="A0A420AGS7"/>